<dbReference type="EMBL" id="CM039429">
    <property type="protein sequence ID" value="KAI4349716.1"/>
    <property type="molecule type" value="Genomic_DNA"/>
</dbReference>
<evidence type="ECO:0000313" key="2">
    <source>
        <dbReference type="Proteomes" id="UP000828941"/>
    </source>
</evidence>
<comment type="caution">
    <text evidence="1">The sequence shown here is derived from an EMBL/GenBank/DDBJ whole genome shotgun (WGS) entry which is preliminary data.</text>
</comment>
<proteinExistence type="predicted"/>
<gene>
    <name evidence="1" type="ORF">L6164_010276</name>
</gene>
<evidence type="ECO:0000313" key="1">
    <source>
        <dbReference type="EMBL" id="KAI4349716.1"/>
    </source>
</evidence>
<name>A0ACB9PMT7_BAUVA</name>
<sequence length="172" mass="20082">MAAKKGNVAHRAWNMLRLALLWARKGGIFRRRLATELSLVTKHLKRLGHTPTAQIHYFERELSFDETPIFHIKMHRPSSLRFHLPCINPQIDFDYDFGDDHGVQYDNGRKSFLMAPQNDDAESTLEIVSSEEEGIDMRAEEFIAKFYRQMKLQRQISLLQYNQTPTRDSTCA</sequence>
<reference evidence="1 2" key="1">
    <citation type="journal article" date="2022" name="DNA Res.">
        <title>Chromosomal-level genome assembly of the orchid tree Bauhinia variegata (Leguminosae; Cercidoideae) supports the allotetraploid origin hypothesis of Bauhinia.</title>
        <authorList>
            <person name="Zhong Y."/>
            <person name="Chen Y."/>
            <person name="Zheng D."/>
            <person name="Pang J."/>
            <person name="Liu Y."/>
            <person name="Luo S."/>
            <person name="Meng S."/>
            <person name="Qian L."/>
            <person name="Wei D."/>
            <person name="Dai S."/>
            <person name="Zhou R."/>
        </authorList>
    </citation>
    <scope>NUCLEOTIDE SEQUENCE [LARGE SCALE GENOMIC DNA]</scope>
    <source>
        <strain evidence="1">BV-YZ2020</strain>
    </source>
</reference>
<dbReference type="Proteomes" id="UP000828941">
    <property type="component" value="Chromosome 4"/>
</dbReference>
<protein>
    <submittedName>
        <fullName evidence="1">Uncharacterized protein</fullName>
    </submittedName>
</protein>
<organism evidence="1 2">
    <name type="scientific">Bauhinia variegata</name>
    <name type="common">Purple orchid tree</name>
    <name type="synonym">Phanera variegata</name>
    <dbReference type="NCBI Taxonomy" id="167791"/>
    <lineage>
        <taxon>Eukaryota</taxon>
        <taxon>Viridiplantae</taxon>
        <taxon>Streptophyta</taxon>
        <taxon>Embryophyta</taxon>
        <taxon>Tracheophyta</taxon>
        <taxon>Spermatophyta</taxon>
        <taxon>Magnoliopsida</taxon>
        <taxon>eudicotyledons</taxon>
        <taxon>Gunneridae</taxon>
        <taxon>Pentapetalae</taxon>
        <taxon>rosids</taxon>
        <taxon>fabids</taxon>
        <taxon>Fabales</taxon>
        <taxon>Fabaceae</taxon>
        <taxon>Cercidoideae</taxon>
        <taxon>Cercideae</taxon>
        <taxon>Bauhiniinae</taxon>
        <taxon>Bauhinia</taxon>
    </lineage>
</organism>
<keyword evidence="2" id="KW-1185">Reference proteome</keyword>
<accession>A0ACB9PMT7</accession>